<keyword evidence="3 10" id="KW-0716">Sensory transduction</keyword>
<keyword evidence="8 10" id="KW-0675">Receptor</keyword>
<name>A0A2H4NTA3_9NEOP</name>
<dbReference type="EMBL" id="KY750555">
    <property type="protein sequence ID" value="ATV96622.1"/>
    <property type="molecule type" value="mRNA"/>
</dbReference>
<comment type="similarity">
    <text evidence="10">Belongs to the insect chemoreceptor superfamily. Heteromeric odorant receptor channel (TC 1.A.69) family.</text>
</comment>
<dbReference type="GO" id="GO:0005549">
    <property type="term" value="F:odorant binding"/>
    <property type="evidence" value="ECO:0007669"/>
    <property type="project" value="InterPro"/>
</dbReference>
<sequence length="412" mass="48049">MVGNKFRQLSSTKNLLIRCIRKISTFFGIWPLTEDMEIKKRTWRSIVIFFLLALRLLSHTTFLFTHSSAAISIKGMTFLWIMNAATDQIRIYKQVFENEKQAKSLRSFFETNHLSQLEVQDDYSMKISSNTEKNARLAYVAYMALMTTAFIIPMIDDMSANYLAGGFSTSMNVTIVNTMNMAVPLNVETNPIEWFCTFFFYFFSMFFQMLILVPQQDFILFYIVYHELIHWRILKSRMLNISLIINNNNEDEAYVGSLEKEIYENLKECIRYHNFILKFHKEIQNIYGFLFKTIYFLVVIYACCTALMLTDSRAGNLNKYATLLAATYIYLFSWTMFFSQLKHASGEVGEVAYSLPWSCMSKRCRQALAMMVMRAQTPVGFRVYGSIETSLETMVQIVKGSYSMYATLNNFN</sequence>
<evidence type="ECO:0000256" key="3">
    <source>
        <dbReference type="ARBA" id="ARBA00022606"/>
    </source>
</evidence>
<dbReference type="PANTHER" id="PTHR21137">
    <property type="entry name" value="ODORANT RECEPTOR"/>
    <property type="match status" value="1"/>
</dbReference>
<keyword evidence="6 10" id="KW-1133">Transmembrane helix</keyword>
<evidence type="ECO:0000256" key="5">
    <source>
        <dbReference type="ARBA" id="ARBA00022725"/>
    </source>
</evidence>
<proteinExistence type="evidence at transcript level"/>
<evidence type="ECO:0000256" key="8">
    <source>
        <dbReference type="ARBA" id="ARBA00023170"/>
    </source>
</evidence>
<evidence type="ECO:0000256" key="6">
    <source>
        <dbReference type="ARBA" id="ARBA00022989"/>
    </source>
</evidence>
<reference evidence="11" key="1">
    <citation type="journal article" date="2017" name="Mol. Biol. Evol.">
        <title>Characterization of Odorant Receptors from a Non-ditrysian Moth, Eriocrania semipurpurella Sheds Light on the Origin of Sex Pheromone Receptors in Lepidoptera.</title>
        <authorList>
            <person name="Yuvaraj J.K."/>
            <person name="Corcoran J.A."/>
            <person name="Andersson M.N."/>
            <person name="Newcomb R.D."/>
            <person name="Anderbrant O."/>
            <person name="Lofstedt C."/>
        </authorList>
    </citation>
    <scope>NUCLEOTIDE SEQUENCE</scope>
    <source>
        <tissue evidence="11">Antenna</tissue>
    </source>
</reference>
<keyword evidence="2" id="KW-1003">Cell membrane</keyword>
<keyword evidence="4 10" id="KW-0812">Transmembrane</keyword>
<organism evidence="11">
    <name type="scientific">Eriocrania semipurpurella</name>
    <dbReference type="NCBI Taxonomy" id="41180"/>
    <lineage>
        <taxon>Eukaryota</taxon>
        <taxon>Metazoa</taxon>
        <taxon>Ecdysozoa</taxon>
        <taxon>Arthropoda</taxon>
        <taxon>Hexapoda</taxon>
        <taxon>Insecta</taxon>
        <taxon>Pterygota</taxon>
        <taxon>Neoptera</taxon>
        <taxon>Endopterygota</taxon>
        <taxon>Lepidoptera</taxon>
        <taxon>Glossata</taxon>
        <taxon>Eriocranioidea</taxon>
        <taxon>Eriocraniidae</taxon>
        <taxon>Eriocrania</taxon>
    </lineage>
</organism>
<dbReference type="GO" id="GO:0005886">
    <property type="term" value="C:plasma membrane"/>
    <property type="evidence" value="ECO:0007669"/>
    <property type="project" value="UniProtKB-SubCell"/>
</dbReference>
<comment type="caution">
    <text evidence="10">Lacks conserved residue(s) required for the propagation of feature annotation.</text>
</comment>
<evidence type="ECO:0000256" key="4">
    <source>
        <dbReference type="ARBA" id="ARBA00022692"/>
    </source>
</evidence>
<evidence type="ECO:0000256" key="10">
    <source>
        <dbReference type="RuleBase" id="RU351113"/>
    </source>
</evidence>
<feature type="transmembrane region" description="Helical" evidence="10">
    <location>
        <begin position="320"/>
        <end position="338"/>
    </location>
</feature>
<dbReference type="GO" id="GO:0004984">
    <property type="term" value="F:olfactory receptor activity"/>
    <property type="evidence" value="ECO:0007669"/>
    <property type="project" value="InterPro"/>
</dbReference>
<evidence type="ECO:0000313" key="11">
    <source>
        <dbReference type="EMBL" id="ATV96622.1"/>
    </source>
</evidence>
<protein>
    <recommendedName>
        <fullName evidence="10">Odorant receptor</fullName>
    </recommendedName>
</protein>
<keyword evidence="9 10" id="KW-0807">Transducer</keyword>
<dbReference type="GO" id="GO:0007165">
    <property type="term" value="P:signal transduction"/>
    <property type="evidence" value="ECO:0007669"/>
    <property type="project" value="UniProtKB-KW"/>
</dbReference>
<feature type="transmembrane region" description="Helical" evidence="10">
    <location>
        <begin position="45"/>
        <end position="64"/>
    </location>
</feature>
<dbReference type="InterPro" id="IPR004117">
    <property type="entry name" value="7tm6_olfct_rcpt"/>
</dbReference>
<evidence type="ECO:0000256" key="7">
    <source>
        <dbReference type="ARBA" id="ARBA00023136"/>
    </source>
</evidence>
<feature type="transmembrane region" description="Helical" evidence="10">
    <location>
        <begin position="137"/>
        <end position="155"/>
    </location>
</feature>
<gene>
    <name evidence="11" type="primary">OR1</name>
</gene>
<keyword evidence="7 10" id="KW-0472">Membrane</keyword>
<dbReference type="AlphaFoldDB" id="A0A2H4NTA3"/>
<evidence type="ECO:0000256" key="2">
    <source>
        <dbReference type="ARBA" id="ARBA00022475"/>
    </source>
</evidence>
<feature type="transmembrane region" description="Helical" evidence="10">
    <location>
        <begin position="286"/>
        <end position="308"/>
    </location>
</feature>
<evidence type="ECO:0000256" key="1">
    <source>
        <dbReference type="ARBA" id="ARBA00004651"/>
    </source>
</evidence>
<keyword evidence="5 10" id="KW-0552">Olfaction</keyword>
<comment type="subcellular location">
    <subcellularLocation>
        <location evidence="1 10">Cell membrane</location>
        <topology evidence="1 10">Multi-pass membrane protein</topology>
    </subcellularLocation>
</comment>
<evidence type="ECO:0000256" key="9">
    <source>
        <dbReference type="ARBA" id="ARBA00023224"/>
    </source>
</evidence>
<dbReference type="Pfam" id="PF02949">
    <property type="entry name" value="7tm_6"/>
    <property type="match status" value="1"/>
</dbReference>
<dbReference type="PANTHER" id="PTHR21137:SF35">
    <property type="entry name" value="ODORANT RECEPTOR 19A-RELATED"/>
    <property type="match status" value="1"/>
</dbReference>
<accession>A0A2H4NTA3</accession>
<feature type="transmembrane region" description="Helical" evidence="10">
    <location>
        <begin position="192"/>
        <end position="212"/>
    </location>
</feature>